<dbReference type="CDD" id="cd14686">
    <property type="entry name" value="bZIP"/>
    <property type="match status" value="1"/>
</dbReference>
<feature type="domain" description="BAP29/BAP31 transmembrane" evidence="7">
    <location>
        <begin position="1"/>
        <end position="119"/>
    </location>
</feature>
<keyword evidence="5" id="KW-0813">Transport</keyword>
<evidence type="ECO:0000256" key="4">
    <source>
        <dbReference type="ARBA" id="ARBA00023136"/>
    </source>
</evidence>
<name>A0A9P8QEN3_WICPI</name>
<dbReference type="OrthoDB" id="435607at2759"/>
<dbReference type="PANTHER" id="PTHR12701">
    <property type="entry name" value="BCR-ASSOCIATED PROTEIN, BAP"/>
    <property type="match status" value="1"/>
</dbReference>
<dbReference type="GO" id="GO:0070973">
    <property type="term" value="P:protein localization to endoplasmic reticulum exit site"/>
    <property type="evidence" value="ECO:0007669"/>
    <property type="project" value="UniProtKB-UniRule"/>
</dbReference>
<evidence type="ECO:0000313" key="8">
    <source>
        <dbReference type="EMBL" id="KAH3688095.1"/>
    </source>
</evidence>
<dbReference type="AlphaFoldDB" id="A0A9P8QEN3"/>
<reference evidence="8" key="1">
    <citation type="journal article" date="2021" name="Open Biol.">
        <title>Shared evolutionary footprints suggest mitochondrial oxidative damage underlies multiple complex I losses in fungi.</title>
        <authorList>
            <person name="Schikora-Tamarit M.A."/>
            <person name="Marcet-Houben M."/>
            <person name="Nosek J."/>
            <person name="Gabaldon T."/>
        </authorList>
    </citation>
    <scope>NUCLEOTIDE SEQUENCE</scope>
    <source>
        <strain evidence="8">CBS2887</strain>
    </source>
</reference>
<dbReference type="GO" id="GO:0006886">
    <property type="term" value="P:intracellular protein transport"/>
    <property type="evidence" value="ECO:0007669"/>
    <property type="project" value="UniProtKB-UniRule"/>
</dbReference>
<keyword evidence="6" id="KW-0175">Coiled coil</keyword>
<evidence type="ECO:0000256" key="6">
    <source>
        <dbReference type="SAM" id="Coils"/>
    </source>
</evidence>
<dbReference type="PANTHER" id="PTHR12701:SF19">
    <property type="entry name" value="ENDOPLASMIC RETICULUM TRANSMEMBRANE PROTEIN 1-RELATED"/>
    <property type="match status" value="1"/>
</dbReference>
<keyword evidence="4 5" id="KW-0472">Membrane</keyword>
<feature type="coiled-coil region" evidence="6">
    <location>
        <begin position="118"/>
        <end position="159"/>
    </location>
</feature>
<keyword evidence="3 5" id="KW-1133">Transmembrane helix</keyword>
<comment type="subcellular location">
    <subcellularLocation>
        <location evidence="5">Endoplasmic reticulum membrane</location>
        <topology evidence="5">Multi-pass membrane protein</topology>
    </subcellularLocation>
    <subcellularLocation>
        <location evidence="1">Membrane</location>
        <topology evidence="1">Multi-pass membrane protein</topology>
    </subcellularLocation>
</comment>
<evidence type="ECO:0000313" key="9">
    <source>
        <dbReference type="Proteomes" id="UP000774326"/>
    </source>
</evidence>
<dbReference type="EMBL" id="JAEUBG010000529">
    <property type="protein sequence ID" value="KAH3688095.1"/>
    <property type="molecule type" value="Genomic_DNA"/>
</dbReference>
<sequence length="191" mass="21754">MVILTVLVLPLPGSMRRPLFSTYERIFKLKEVMTVVYISASLISLLFIDSLSNTWKYKTSGTMNPRNYKGSYSYGSEYSAKIFYNQRNLYIAGANLFLIIAIPTVFTIIRRLIKYEDLYQVKKNQEALQEEVADLQKENERLEKNVTALKSQKKGLERAYDDIVDKLNDVSGKASTISGETASPVLSKKDD</sequence>
<gene>
    <name evidence="8" type="ORF">WICPIJ_000937</name>
</gene>
<accession>A0A9P8QEN3</accession>
<dbReference type="Gene3D" id="1.20.5.110">
    <property type="match status" value="1"/>
</dbReference>
<comment type="caution">
    <text evidence="5">Lacks conserved residue(s) required for the propagation of feature annotation.</text>
</comment>
<evidence type="ECO:0000256" key="3">
    <source>
        <dbReference type="ARBA" id="ARBA00022989"/>
    </source>
</evidence>
<comment type="function">
    <text evidence="5">May play a role in anterograde transport of membrane proteins from the endoplasmic reticulum to the Golgi.</text>
</comment>
<feature type="transmembrane region" description="Helical" evidence="5">
    <location>
        <begin position="89"/>
        <end position="109"/>
    </location>
</feature>
<feature type="transmembrane region" description="Helical" evidence="5">
    <location>
        <begin position="32"/>
        <end position="48"/>
    </location>
</feature>
<evidence type="ECO:0000256" key="5">
    <source>
        <dbReference type="RuleBase" id="RU367026"/>
    </source>
</evidence>
<reference evidence="8" key="2">
    <citation type="submission" date="2021-01" db="EMBL/GenBank/DDBJ databases">
        <authorList>
            <person name="Schikora-Tamarit M.A."/>
        </authorList>
    </citation>
    <scope>NUCLEOTIDE SEQUENCE</scope>
    <source>
        <strain evidence="8">CBS2887</strain>
    </source>
</reference>
<keyword evidence="2 5" id="KW-0812">Transmembrane</keyword>
<keyword evidence="5" id="KW-0653">Protein transport</keyword>
<keyword evidence="9" id="KW-1185">Reference proteome</keyword>
<dbReference type="InterPro" id="IPR008417">
    <property type="entry name" value="BAP29/BAP31"/>
</dbReference>
<dbReference type="GO" id="GO:0006888">
    <property type="term" value="P:endoplasmic reticulum to Golgi vesicle-mediated transport"/>
    <property type="evidence" value="ECO:0007669"/>
    <property type="project" value="UniProtKB-UniRule"/>
</dbReference>
<dbReference type="InterPro" id="IPR040463">
    <property type="entry name" value="BAP29/BAP31_N"/>
</dbReference>
<protein>
    <recommendedName>
        <fullName evidence="5">Endoplasmic reticulum transmembrane protein</fullName>
    </recommendedName>
</protein>
<proteinExistence type="inferred from homology"/>
<comment type="similarity">
    <text evidence="5">Belongs to the BCAP29/BCAP31 family.</text>
</comment>
<keyword evidence="5" id="KW-0931">ER-Golgi transport</keyword>
<keyword evidence="5" id="KW-0256">Endoplasmic reticulum</keyword>
<evidence type="ECO:0000256" key="1">
    <source>
        <dbReference type="ARBA" id="ARBA00004141"/>
    </source>
</evidence>
<evidence type="ECO:0000259" key="7">
    <source>
        <dbReference type="Pfam" id="PF05529"/>
    </source>
</evidence>
<dbReference type="Pfam" id="PF05529">
    <property type="entry name" value="Bap31"/>
    <property type="match status" value="1"/>
</dbReference>
<dbReference type="Proteomes" id="UP000774326">
    <property type="component" value="Unassembled WGS sequence"/>
</dbReference>
<evidence type="ECO:0000256" key="2">
    <source>
        <dbReference type="ARBA" id="ARBA00022692"/>
    </source>
</evidence>
<organism evidence="8 9">
    <name type="scientific">Wickerhamomyces pijperi</name>
    <name type="common">Yeast</name>
    <name type="synonym">Pichia pijperi</name>
    <dbReference type="NCBI Taxonomy" id="599730"/>
    <lineage>
        <taxon>Eukaryota</taxon>
        <taxon>Fungi</taxon>
        <taxon>Dikarya</taxon>
        <taxon>Ascomycota</taxon>
        <taxon>Saccharomycotina</taxon>
        <taxon>Saccharomycetes</taxon>
        <taxon>Phaffomycetales</taxon>
        <taxon>Wickerhamomycetaceae</taxon>
        <taxon>Wickerhamomyces</taxon>
    </lineage>
</organism>
<dbReference type="GO" id="GO:0005789">
    <property type="term" value="C:endoplasmic reticulum membrane"/>
    <property type="evidence" value="ECO:0007669"/>
    <property type="project" value="UniProtKB-SubCell"/>
</dbReference>
<comment type="caution">
    <text evidence="8">The sequence shown here is derived from an EMBL/GenBank/DDBJ whole genome shotgun (WGS) entry which is preliminary data.</text>
</comment>